<dbReference type="InterPro" id="IPR016181">
    <property type="entry name" value="Acyl_CoA_acyltransferase"/>
</dbReference>
<dbReference type="PANTHER" id="PTHR43792:SF8">
    <property type="entry name" value="[RIBOSOMAL PROTEIN US5]-ALANINE N-ACETYLTRANSFERASE"/>
    <property type="match status" value="1"/>
</dbReference>
<keyword evidence="6" id="KW-1185">Reference proteome</keyword>
<accession>A0ABR7U1N6</accession>
<evidence type="ECO:0000256" key="1">
    <source>
        <dbReference type="ARBA" id="ARBA00022679"/>
    </source>
</evidence>
<comment type="caution">
    <text evidence="5">The sequence shown here is derived from an EMBL/GenBank/DDBJ whole genome shotgun (WGS) entry which is preliminary data.</text>
</comment>
<evidence type="ECO:0000259" key="4">
    <source>
        <dbReference type="PROSITE" id="PS51186"/>
    </source>
</evidence>
<comment type="similarity">
    <text evidence="3">Belongs to the acetyltransferase family. RimJ subfamily.</text>
</comment>
<keyword evidence="1" id="KW-0808">Transferase</keyword>
<dbReference type="EMBL" id="JAATTO010000008">
    <property type="protein sequence ID" value="MBC9977945.1"/>
    <property type="molecule type" value="Genomic_DNA"/>
</dbReference>
<feature type="domain" description="N-acetyltransferase" evidence="4">
    <location>
        <begin position="2"/>
        <end position="162"/>
    </location>
</feature>
<dbReference type="Pfam" id="PF00583">
    <property type="entry name" value="Acetyltransf_1"/>
    <property type="match status" value="1"/>
</dbReference>
<organism evidence="5 6">
    <name type="scientific">Bradyrhizobium campsiandrae</name>
    <dbReference type="NCBI Taxonomy" id="1729892"/>
    <lineage>
        <taxon>Bacteria</taxon>
        <taxon>Pseudomonadati</taxon>
        <taxon>Pseudomonadota</taxon>
        <taxon>Alphaproteobacteria</taxon>
        <taxon>Hyphomicrobiales</taxon>
        <taxon>Nitrobacteraceae</taxon>
        <taxon>Bradyrhizobium</taxon>
    </lineage>
</organism>
<protein>
    <submittedName>
        <fullName evidence="5">GNAT family N-acetyltransferase</fullName>
    </submittedName>
</protein>
<gene>
    <name evidence="5" type="ORF">HA482_06895</name>
</gene>
<evidence type="ECO:0000256" key="3">
    <source>
        <dbReference type="ARBA" id="ARBA00038502"/>
    </source>
</evidence>
<evidence type="ECO:0000256" key="2">
    <source>
        <dbReference type="ARBA" id="ARBA00023315"/>
    </source>
</evidence>
<proteinExistence type="inferred from homology"/>
<dbReference type="RefSeq" id="WP_188105706.1">
    <property type="nucleotide sequence ID" value="NZ_JAANIH010000050.1"/>
</dbReference>
<reference evidence="5 6" key="1">
    <citation type="journal article" date="2020" name="Arch. Microbiol.">
        <title>Bradyrhizobium campsiandrae sp. nov., a nitrogen-fixing bacterial strain isolated from a native leguminous tree from the Amazon adapted to flooded conditions.</title>
        <authorList>
            <person name="Cabral Michel D."/>
            <person name="Martins da Costa E."/>
            <person name="Azarias Guimaraes A."/>
            <person name="Soares de Carvalho T."/>
            <person name="Santos de Castro Caputo P."/>
            <person name="Willems A."/>
            <person name="de Souza Moreira F.M."/>
        </authorList>
    </citation>
    <scope>NUCLEOTIDE SEQUENCE [LARGE SCALE GENOMIC DNA]</scope>
    <source>
        <strain evidence="6">INPA 384B</strain>
    </source>
</reference>
<evidence type="ECO:0000313" key="6">
    <source>
        <dbReference type="Proteomes" id="UP000639516"/>
    </source>
</evidence>
<dbReference type="CDD" id="cd04301">
    <property type="entry name" value="NAT_SF"/>
    <property type="match status" value="1"/>
</dbReference>
<sequence>MIEITTISEEHVESFHRTLDTVARERRYLAFLEAPPLEATRSFVRHMITQGQPQFVALSGSNVVGWCDISRHSDPVHTHAGTLGMGLLQPFRGQGIGTRLIRPTLAAAQAIGMARVELSVYETNASAIALYERVGFTVEGLSRNAARIDGVYENVVQMALLF</sequence>
<dbReference type="InterPro" id="IPR000182">
    <property type="entry name" value="GNAT_dom"/>
</dbReference>
<dbReference type="SUPFAM" id="SSF55729">
    <property type="entry name" value="Acyl-CoA N-acyltransferases (Nat)"/>
    <property type="match status" value="1"/>
</dbReference>
<evidence type="ECO:0000313" key="5">
    <source>
        <dbReference type="EMBL" id="MBC9977945.1"/>
    </source>
</evidence>
<dbReference type="Proteomes" id="UP000639516">
    <property type="component" value="Unassembled WGS sequence"/>
</dbReference>
<dbReference type="PANTHER" id="PTHR43792">
    <property type="entry name" value="GNAT FAMILY, PUTATIVE (AFU_ORTHOLOGUE AFUA_3G00765)-RELATED-RELATED"/>
    <property type="match status" value="1"/>
</dbReference>
<keyword evidence="2" id="KW-0012">Acyltransferase</keyword>
<dbReference type="Gene3D" id="3.40.630.30">
    <property type="match status" value="1"/>
</dbReference>
<dbReference type="PROSITE" id="PS51186">
    <property type="entry name" value="GNAT"/>
    <property type="match status" value="1"/>
</dbReference>
<dbReference type="InterPro" id="IPR051531">
    <property type="entry name" value="N-acetyltransferase"/>
</dbReference>
<name>A0ABR7U1N6_9BRAD</name>